<reference evidence="4" key="1">
    <citation type="submission" date="2021-01" db="EMBL/GenBank/DDBJ databases">
        <authorList>
            <person name="Corre E."/>
            <person name="Pelletier E."/>
            <person name="Niang G."/>
            <person name="Scheremetjew M."/>
            <person name="Finn R."/>
            <person name="Kale V."/>
            <person name="Holt S."/>
            <person name="Cochrane G."/>
            <person name="Meng A."/>
            <person name="Brown T."/>
            <person name="Cohen L."/>
        </authorList>
    </citation>
    <scope>NUCLEOTIDE SEQUENCE</scope>
    <source>
        <strain evidence="4">CCMP2222</strain>
    </source>
</reference>
<evidence type="ECO:0000256" key="2">
    <source>
        <dbReference type="ARBA" id="ARBA00023284"/>
    </source>
</evidence>
<evidence type="ECO:0000256" key="3">
    <source>
        <dbReference type="SAM" id="Phobius"/>
    </source>
</evidence>
<keyword evidence="3" id="KW-0812">Transmembrane</keyword>
<proteinExistence type="predicted"/>
<accession>A0A7S2IMR5</accession>
<feature type="transmembrane region" description="Helical" evidence="3">
    <location>
        <begin position="12"/>
        <end position="33"/>
    </location>
</feature>
<evidence type="ECO:0000313" key="4">
    <source>
        <dbReference type="EMBL" id="CAD9524040.1"/>
    </source>
</evidence>
<dbReference type="InterPro" id="IPR011893">
    <property type="entry name" value="Selenoprotein_Rdx-typ"/>
</dbReference>
<dbReference type="GO" id="GO:0005789">
    <property type="term" value="C:endoplasmic reticulum membrane"/>
    <property type="evidence" value="ECO:0007669"/>
    <property type="project" value="TreeGrafter"/>
</dbReference>
<dbReference type="AlphaFoldDB" id="A0A7S2IMR5"/>
<keyword evidence="3" id="KW-1133">Transmembrane helix</keyword>
<sequence length="107" mass="11825">MVPAPYPSHPLAQLGSGIVGTMQIMLMGLLFMVNEKMLPEGVRENKMATVMGVFFMSSMASSALTKTNAFEIYVGRKLVFSKLKTDRMPNMRDLVKGFKSAGMDIEE</sequence>
<dbReference type="Pfam" id="PF10262">
    <property type="entry name" value="Rdx"/>
    <property type="match status" value="1"/>
</dbReference>
<protein>
    <submittedName>
        <fullName evidence="4">Uncharacterized protein</fullName>
    </submittedName>
</protein>
<dbReference type="EMBL" id="HBGQ01089052">
    <property type="protein sequence ID" value="CAD9524040.1"/>
    <property type="molecule type" value="Transcribed_RNA"/>
</dbReference>
<keyword evidence="3" id="KW-0472">Membrane</keyword>
<dbReference type="PANTHER" id="PTHR13544:SF0">
    <property type="entry name" value="THIOREDOXIN REDUCTASE-LIKE SELENOPROTEIN T"/>
    <property type="match status" value="1"/>
</dbReference>
<name>A0A7S2IMR5_9DINO</name>
<keyword evidence="2" id="KW-0676">Redox-active center</keyword>
<organism evidence="4">
    <name type="scientific">Alexandrium andersonii</name>
    <dbReference type="NCBI Taxonomy" id="327968"/>
    <lineage>
        <taxon>Eukaryota</taxon>
        <taxon>Sar</taxon>
        <taxon>Alveolata</taxon>
        <taxon>Dinophyceae</taxon>
        <taxon>Gonyaulacales</taxon>
        <taxon>Pyrocystaceae</taxon>
        <taxon>Alexandrium</taxon>
    </lineage>
</organism>
<dbReference type="InterPro" id="IPR019389">
    <property type="entry name" value="Selenoprotein_T"/>
</dbReference>
<dbReference type="Gene3D" id="3.40.30.10">
    <property type="entry name" value="Glutaredoxin"/>
    <property type="match status" value="1"/>
</dbReference>
<gene>
    <name evidence="4" type="ORF">AAND1436_LOCUS42496</name>
</gene>
<dbReference type="GO" id="GO:0045454">
    <property type="term" value="P:cell redox homeostasis"/>
    <property type="evidence" value="ECO:0007669"/>
    <property type="project" value="TreeGrafter"/>
</dbReference>
<evidence type="ECO:0000256" key="1">
    <source>
        <dbReference type="ARBA" id="ARBA00022729"/>
    </source>
</evidence>
<dbReference type="PANTHER" id="PTHR13544">
    <property type="entry name" value="SELENOPROTEIN T"/>
    <property type="match status" value="1"/>
</dbReference>
<dbReference type="GO" id="GO:0004791">
    <property type="term" value="F:thioredoxin-disulfide reductase (NADPH) activity"/>
    <property type="evidence" value="ECO:0007669"/>
    <property type="project" value="TreeGrafter"/>
</dbReference>
<keyword evidence="1" id="KW-0732">Signal</keyword>